<organism evidence="4">
    <name type="scientific">Phaffia rhodozyma</name>
    <name type="common">Yeast</name>
    <name type="synonym">Xanthophyllomyces dendrorhous</name>
    <dbReference type="NCBI Taxonomy" id="264483"/>
    <lineage>
        <taxon>Eukaryota</taxon>
        <taxon>Fungi</taxon>
        <taxon>Dikarya</taxon>
        <taxon>Basidiomycota</taxon>
        <taxon>Agaricomycotina</taxon>
        <taxon>Tremellomycetes</taxon>
        <taxon>Cystofilobasidiales</taxon>
        <taxon>Mrakiaceae</taxon>
        <taxon>Phaffia</taxon>
    </lineage>
</organism>
<dbReference type="Gene3D" id="1.25.40.10">
    <property type="entry name" value="Tetratricopeptide repeat domain"/>
    <property type="match status" value="1"/>
</dbReference>
<name>A0A0F7SHE6_PHARH</name>
<feature type="region of interest" description="Disordered" evidence="2">
    <location>
        <begin position="804"/>
        <end position="841"/>
    </location>
</feature>
<feature type="compositionally biased region" description="Basic and acidic residues" evidence="2">
    <location>
        <begin position="817"/>
        <end position="841"/>
    </location>
</feature>
<dbReference type="CDD" id="cd15466">
    <property type="entry name" value="CLU-central"/>
    <property type="match status" value="1"/>
</dbReference>
<feature type="region of interest" description="Disordered" evidence="2">
    <location>
        <begin position="739"/>
        <end position="759"/>
    </location>
</feature>
<dbReference type="InterPro" id="IPR027523">
    <property type="entry name" value="CLU_prot"/>
</dbReference>
<dbReference type="Pfam" id="PF13236">
    <property type="entry name" value="CLU"/>
    <property type="match status" value="1"/>
</dbReference>
<keyword evidence="1" id="KW-0963">Cytoplasm</keyword>
<reference evidence="4" key="1">
    <citation type="submission" date="2014-08" db="EMBL/GenBank/DDBJ databases">
        <authorList>
            <person name="Sharma Rahul"/>
            <person name="Thines Marco"/>
        </authorList>
    </citation>
    <scope>NUCLEOTIDE SEQUENCE</scope>
</reference>
<feature type="region of interest" description="Disordered" evidence="2">
    <location>
        <begin position="1"/>
        <end position="47"/>
    </location>
</feature>
<dbReference type="PANTHER" id="PTHR12601">
    <property type="entry name" value="EUKARYOTIC TRANSLATION INITIATION FACTOR 3 SUBUNIT EIF-3"/>
    <property type="match status" value="1"/>
</dbReference>
<feature type="compositionally biased region" description="Basic and acidic residues" evidence="2">
    <location>
        <begin position="222"/>
        <end position="234"/>
    </location>
</feature>
<evidence type="ECO:0000256" key="2">
    <source>
        <dbReference type="SAM" id="MobiDB-lite"/>
    </source>
</evidence>
<proteinExistence type="predicted"/>
<feature type="region of interest" description="Disordered" evidence="2">
    <location>
        <begin position="888"/>
        <end position="910"/>
    </location>
</feature>
<dbReference type="GO" id="GO:0005737">
    <property type="term" value="C:cytoplasm"/>
    <property type="evidence" value="ECO:0007669"/>
    <property type="project" value="TreeGrafter"/>
</dbReference>
<dbReference type="SUPFAM" id="SSF48452">
    <property type="entry name" value="TPR-like"/>
    <property type="match status" value="1"/>
</dbReference>
<evidence type="ECO:0000259" key="3">
    <source>
        <dbReference type="PROSITE" id="PS51823"/>
    </source>
</evidence>
<dbReference type="GO" id="GO:0048312">
    <property type="term" value="P:intracellular distribution of mitochondria"/>
    <property type="evidence" value="ECO:0007669"/>
    <property type="project" value="TreeGrafter"/>
</dbReference>
<dbReference type="GO" id="GO:0003729">
    <property type="term" value="F:mRNA binding"/>
    <property type="evidence" value="ECO:0007669"/>
    <property type="project" value="TreeGrafter"/>
</dbReference>
<dbReference type="InterPro" id="IPR025697">
    <property type="entry name" value="CLU_dom"/>
</dbReference>
<dbReference type="Pfam" id="PF12807">
    <property type="entry name" value="eIF3_p135"/>
    <property type="match status" value="1"/>
</dbReference>
<evidence type="ECO:0000313" key="4">
    <source>
        <dbReference type="EMBL" id="CDZ97800.1"/>
    </source>
</evidence>
<dbReference type="PANTHER" id="PTHR12601:SF6">
    <property type="entry name" value="CLUSTERED MITOCHONDRIA PROTEIN HOMOLOG"/>
    <property type="match status" value="1"/>
</dbReference>
<feature type="region of interest" description="Disordered" evidence="2">
    <location>
        <begin position="222"/>
        <end position="256"/>
    </location>
</feature>
<dbReference type="Pfam" id="PF13374">
    <property type="entry name" value="TPR_10"/>
    <property type="match status" value="1"/>
</dbReference>
<feature type="domain" description="Clu" evidence="3">
    <location>
        <begin position="427"/>
        <end position="718"/>
    </location>
</feature>
<protein>
    <submittedName>
        <fullName evidence="4">Uncharacterized protein CLU1/cluA/TIF31 involved in mitochondrial morphology/distribution, also found associated with eIF-3</fullName>
    </submittedName>
</protein>
<feature type="compositionally biased region" description="Polar residues" evidence="2">
    <location>
        <begin position="16"/>
        <end position="26"/>
    </location>
</feature>
<dbReference type="InterPro" id="IPR023231">
    <property type="entry name" value="GSKIP_dom_sf"/>
</dbReference>
<dbReference type="PROSITE" id="PS51823">
    <property type="entry name" value="CLU"/>
    <property type="match status" value="1"/>
</dbReference>
<sequence>MADAQQPKVASDDEVVNTQNVGASDQDNVKESSSAETTEAKASAEEEDQANVLVFNVTINLPDPAFKSVHLPISTPEGHKAPPSKTVVVQTAALEILHELRLQVQDSAAGYWLGPFSFRKPVPEGMKKGDVVNTTKDGNVIKVGEKLSDYSELSEIFQDEIENHTPKVLDLVIEPFTENDARTQVLKLKEYLAQGSDAQDPSNYIISPAPSCYEMVRDHMVASREPAESADSKHQTANGSSKKATAKKGVKPAPVSTTAKNALPPFKLIPDEFPPFTDFDNWVETPLSTFVPRPAESVVPKVCLKSYGVSVWNPPPPQYRSKGHLLYLTVTTLEGETVQLTSSVRGWFINKSTSVSFDPFPRPAPKDLKSHSLFELLHGLSPLFSKAFYELSGAVETTNKPAPRELVATIPVGQAVPSHHWLVDPKPAVMADPLRQQLAFLNTGSISADHMDGARDWNEDIQMAREMPRTTMRDRVLREKHMARIQSEFTAACVRGAMTVARGEVVSLNPHEPVSNQMWLHRNIFYTKGVDSIESFNHLGKHEAAHIACGKDCNGIKALNQIDAEGAALLGHTVVDWAGDRWVCQSFLPGIFKRREDLEASEIEAKAIEDVASSAETEEKVAGEETEKDESIAKPHLIVYGADVDFGPNVVRWNAAAHKLMGKYANAFRLAEHEVIAGNQDEKVKLFAGSEVKVLNGTDGRSYVLDVYRLFPVDVEFLEKDVDGAVYTVGNLYSRIGTEEDRKEEAEQKETVQAETKETEKIDEELVKPEKYPHRMVTLRQELLDVYWEGEFRKWATQRAASRKEAEASKIAAPAEGETKADGEVKVEGEEKESEPKPKAPEEELLVEANGDIHVARANGDTEQIVKGGPSDIFSLRFNPDAFVDVKPTASSKKDDSEFDPTTFVPSPYTDESDPAIKAVRDASIYLRSIVIPTFVFEVTTGRESCHDGLSLTAVLHKKGINMRYLGVISANVDKIIAGKPAPNAVVLLECLQETIHHEMIFRASKHILRDLLKDQLIDDWSAIVSHFLNCLLGSAFEANPSPAPTPSPFDSDASTKWTELTPKTLRAQIEKEVGRRFRFALRENYLVDGLKKRQLLRELATRFAFQLAAREYEFEAVAAEDTAGSSLESKVTKKSRALRSDRTVTFNPEDVLALIPLVKHTETGSACARETLDTGKLLISRGDARAGLELMQEAIGLYENIHSVVHPDVARAYNSYAVLVHQLYRNALSERAADAEGPFEYAAELEFAVQYQRQAVIIAERVCGLDHYETLSFYQNLAMLETCTEDVDMTLKLFRHVIKLWDVTFGPNHPDSIHALTSVGNCLSMVSQWETASKVFKIIFDNTQEIFGPTAIQVAHASHALCQTMFCSGDLNGASRTSRLCADIFIEHLGEEDPYTKEAISLADAFERHKSQMDTTVTAASERAAAIAPQGQQQQQKKLSAAAKKKLIKQGGGLAEVAPTEPASAVAEGGKLGADVEAATSETAEAVANLIGARGHLEVEDLVKFISGDKPKSKKKVTKKRN</sequence>
<dbReference type="InterPro" id="IPR033646">
    <property type="entry name" value="CLU-central"/>
</dbReference>
<dbReference type="InterPro" id="IPR011990">
    <property type="entry name" value="TPR-like_helical_dom_sf"/>
</dbReference>
<accession>A0A0F7SHE6</accession>
<dbReference type="SUPFAM" id="SSF103107">
    <property type="entry name" value="Hypothetical protein c14orf129, hspc210"/>
    <property type="match status" value="1"/>
</dbReference>
<evidence type="ECO:0000256" key="1">
    <source>
        <dbReference type="ARBA" id="ARBA00022490"/>
    </source>
</evidence>
<dbReference type="EMBL" id="LN483249">
    <property type="protein sequence ID" value="CDZ97800.1"/>
    <property type="molecule type" value="Genomic_DNA"/>
</dbReference>